<dbReference type="InterPro" id="IPR012382">
    <property type="entry name" value="CobI/CbiL"/>
</dbReference>
<dbReference type="PIRSF" id="PIRSF036427">
    <property type="entry name" value="Precrrn-2_mtase"/>
    <property type="match status" value="1"/>
</dbReference>
<dbReference type="InterPro" id="IPR006364">
    <property type="entry name" value="CobI/CbiL/CobIJ_dom"/>
</dbReference>
<dbReference type="PANTHER" id="PTHR43467:SF2">
    <property type="entry name" value="COBALT-PRECORRIN-2 C(20)-METHYLTRANSFERASE"/>
    <property type="match status" value="1"/>
</dbReference>
<dbReference type="Gene3D" id="3.30.950.10">
    <property type="entry name" value="Methyltransferase, Cobalt-precorrin-4 Transmethylase, Domain 2"/>
    <property type="match status" value="1"/>
</dbReference>
<dbReference type="InterPro" id="IPR000878">
    <property type="entry name" value="4pyrrol_Mease"/>
</dbReference>
<dbReference type="eggNOG" id="COG2243">
    <property type="taxonomic scope" value="Bacteria"/>
</dbReference>
<dbReference type="EMBL" id="CP003137">
    <property type="protein sequence ID" value="AEV95615.1"/>
    <property type="molecule type" value="Genomic_DNA"/>
</dbReference>
<evidence type="ECO:0000256" key="3">
    <source>
        <dbReference type="ARBA" id="ARBA00022573"/>
    </source>
</evidence>
<keyword evidence="10" id="KW-1185">Reference proteome</keyword>
<dbReference type="STRING" id="701521.PECL_1390"/>
<sequence>MSKLFGIGVGPGDPQLLTVKAIETIKLLDVLYTPTARNNKPSTAFRIADQYIPKEIDVKKRKFPMTNNWHEKRKSWNLIAQEMVTDVKQGKNVGFLTLGDPSVYSTFSYIQELVDDQIKIEIIAGISSFSQIAAISKMPLMLDDESLIVVPANTKQVHLEQLIEIGENIVVMKVAINYPKLFAFLKDSALLDQAYLISNASMETEQVINLQDCDGTEDLPYFTTMLIKKEGKDK</sequence>
<dbReference type="GO" id="GO:0030788">
    <property type="term" value="F:precorrin-2 C20-methyltransferase activity"/>
    <property type="evidence" value="ECO:0007669"/>
    <property type="project" value="InterPro"/>
</dbReference>
<reference evidence="9 10" key="1">
    <citation type="journal article" date="2012" name="J. Bacteriol.">
        <title>Complete Genome Sequence of the Beer Spoilage Organism Pediococcus claussenii ATCC BAA-344T.</title>
        <authorList>
            <person name="Pittet V."/>
            <person name="Abegunde T."/>
            <person name="Marfleet T."/>
            <person name="Haakensen M."/>
            <person name="Morrow K."/>
            <person name="Jayaprakash T."/>
            <person name="Schroeder K."/>
            <person name="Trost B."/>
            <person name="Byrns S."/>
            <person name="Bergsveinson J."/>
            <person name="Kusalik A."/>
            <person name="Ziola B."/>
        </authorList>
    </citation>
    <scope>NUCLEOTIDE SEQUENCE [LARGE SCALE GENOMIC DNA]</scope>
    <source>
        <strain evidence="9 10">ATCC BAA-344</strain>
    </source>
</reference>
<dbReference type="NCBIfam" id="TIGR01467">
    <property type="entry name" value="cobI_cbiL"/>
    <property type="match status" value="1"/>
</dbReference>
<keyword evidence="3" id="KW-0169">Cobalamin biosynthesis</keyword>
<dbReference type="KEGG" id="pce:PECL_1390"/>
<dbReference type="AlphaFoldDB" id="G8PEK6"/>
<dbReference type="NCBIfam" id="NF004059">
    <property type="entry name" value="PRK05576.1-2"/>
    <property type="match status" value="1"/>
</dbReference>
<dbReference type="Gene3D" id="3.40.1010.10">
    <property type="entry name" value="Cobalt-precorrin-4 Transmethylase, Domain 1"/>
    <property type="match status" value="1"/>
</dbReference>
<dbReference type="RefSeq" id="WP_014215809.1">
    <property type="nucleotide sequence ID" value="NC_016605.1"/>
</dbReference>
<evidence type="ECO:0000256" key="4">
    <source>
        <dbReference type="ARBA" id="ARBA00022603"/>
    </source>
</evidence>
<dbReference type="HOGENOM" id="CLU_076014_2_1_9"/>
<dbReference type="PATRIC" id="fig|701521.8.peg.1295"/>
<dbReference type="PANTHER" id="PTHR43467">
    <property type="entry name" value="COBALT-PRECORRIN-2 C(20)-METHYLTRANSFERASE"/>
    <property type="match status" value="1"/>
</dbReference>
<proteinExistence type="inferred from homology"/>
<evidence type="ECO:0000259" key="8">
    <source>
        <dbReference type="Pfam" id="PF00590"/>
    </source>
</evidence>
<protein>
    <submittedName>
        <fullName evidence="9">Precorrin-2 C20-methyltransferase</fullName>
    </submittedName>
</protein>
<keyword evidence="6" id="KW-0949">S-adenosyl-L-methionine</keyword>
<dbReference type="InterPro" id="IPR014777">
    <property type="entry name" value="4pyrrole_Mease_sub1"/>
</dbReference>
<comment type="similarity">
    <text evidence="2 7">Belongs to the precorrin methyltransferase family.</text>
</comment>
<dbReference type="GO" id="GO:0009236">
    <property type="term" value="P:cobalamin biosynthetic process"/>
    <property type="evidence" value="ECO:0007669"/>
    <property type="project" value="UniProtKB-UniRule"/>
</dbReference>
<accession>G8PEK6</accession>
<organism evidence="9 10">
    <name type="scientific">Pediococcus claussenii (strain ATCC BAA-344 / DSM 14800 / JCM 18046 / KCTC 3811 / LMG 21948 / P06)</name>
    <dbReference type="NCBI Taxonomy" id="701521"/>
    <lineage>
        <taxon>Bacteria</taxon>
        <taxon>Bacillati</taxon>
        <taxon>Bacillota</taxon>
        <taxon>Bacilli</taxon>
        <taxon>Lactobacillales</taxon>
        <taxon>Lactobacillaceae</taxon>
        <taxon>Pediococcus</taxon>
    </lineage>
</organism>
<comment type="pathway">
    <text evidence="1">Cofactor biosynthesis; adenosylcobalamin biosynthesis.</text>
</comment>
<evidence type="ECO:0000256" key="1">
    <source>
        <dbReference type="ARBA" id="ARBA00004953"/>
    </source>
</evidence>
<evidence type="ECO:0000256" key="2">
    <source>
        <dbReference type="ARBA" id="ARBA00005879"/>
    </source>
</evidence>
<evidence type="ECO:0000256" key="5">
    <source>
        <dbReference type="ARBA" id="ARBA00022679"/>
    </source>
</evidence>
<keyword evidence="4" id="KW-0489">Methyltransferase</keyword>
<evidence type="ECO:0000256" key="7">
    <source>
        <dbReference type="PIRNR" id="PIRNR036427"/>
    </source>
</evidence>
<gene>
    <name evidence="9" type="primary">cbiL</name>
    <name evidence="9" type="ordered locus">PECL_1390</name>
</gene>
<dbReference type="UniPathway" id="UPA00148"/>
<dbReference type="GO" id="GO:0032259">
    <property type="term" value="P:methylation"/>
    <property type="evidence" value="ECO:0007669"/>
    <property type="project" value="UniProtKB-KW"/>
</dbReference>
<evidence type="ECO:0000313" key="9">
    <source>
        <dbReference type="EMBL" id="AEV95615.1"/>
    </source>
</evidence>
<name>G8PEK6_PEDCP</name>
<keyword evidence="5" id="KW-0808">Transferase</keyword>
<evidence type="ECO:0000313" key="10">
    <source>
        <dbReference type="Proteomes" id="UP000005444"/>
    </source>
</evidence>
<dbReference type="CDD" id="cd11645">
    <property type="entry name" value="Precorrin_2_C20_MT"/>
    <property type="match status" value="1"/>
</dbReference>
<evidence type="ECO:0000256" key="6">
    <source>
        <dbReference type="ARBA" id="ARBA00022691"/>
    </source>
</evidence>
<feature type="domain" description="Tetrapyrrole methylase" evidence="8">
    <location>
        <begin position="3"/>
        <end position="208"/>
    </location>
</feature>
<dbReference type="InterPro" id="IPR035996">
    <property type="entry name" value="4pyrrol_Methylase_sf"/>
</dbReference>
<dbReference type="InterPro" id="IPR014776">
    <property type="entry name" value="4pyrrole_Mease_sub2"/>
</dbReference>
<dbReference type="Pfam" id="PF00590">
    <property type="entry name" value="TP_methylase"/>
    <property type="match status" value="1"/>
</dbReference>
<dbReference type="SUPFAM" id="SSF53790">
    <property type="entry name" value="Tetrapyrrole methylase"/>
    <property type="match status" value="1"/>
</dbReference>
<dbReference type="Proteomes" id="UP000005444">
    <property type="component" value="Chromosome"/>
</dbReference>